<evidence type="ECO:0000313" key="5">
    <source>
        <dbReference type="EMBL" id="KAF7633532.1"/>
    </source>
</evidence>
<dbReference type="Gene3D" id="3.40.50.2000">
    <property type="entry name" value="Glycogen Phosphorylase B"/>
    <property type="match status" value="2"/>
</dbReference>
<evidence type="ECO:0000259" key="3">
    <source>
        <dbReference type="Pfam" id="PF00534"/>
    </source>
</evidence>
<proteinExistence type="predicted"/>
<evidence type="ECO:0000313" key="6">
    <source>
        <dbReference type="Proteomes" id="UP000605970"/>
    </source>
</evidence>
<dbReference type="InterPro" id="IPR001296">
    <property type="entry name" value="Glyco_trans_1"/>
</dbReference>
<dbReference type="Pfam" id="PF00534">
    <property type="entry name" value="Glycos_transf_1"/>
    <property type="match status" value="1"/>
</dbReference>
<keyword evidence="1" id="KW-0328">Glycosyltransferase</keyword>
<dbReference type="EMBL" id="JABEBT010000074">
    <property type="protein sequence ID" value="KAF7633532.1"/>
    <property type="molecule type" value="Genomic_DNA"/>
</dbReference>
<dbReference type="CDD" id="cd03802">
    <property type="entry name" value="GT4_AviGT4-like"/>
    <property type="match status" value="1"/>
</dbReference>
<dbReference type="AlphaFoldDB" id="A0A8S9ZK57"/>
<keyword evidence="2" id="KW-0175">Coiled coil</keyword>
<gene>
    <name evidence="5" type="ORF">Mgra_00007025</name>
</gene>
<evidence type="ECO:0000259" key="4">
    <source>
        <dbReference type="Pfam" id="PF13439"/>
    </source>
</evidence>
<dbReference type="GO" id="GO:0016757">
    <property type="term" value="F:glycosyltransferase activity"/>
    <property type="evidence" value="ECO:0007669"/>
    <property type="project" value="UniProtKB-KW"/>
</dbReference>
<sequence>MLRDIQKINKEETIQTKEKLNKQKNKKRKRLRIAQLAPLAKRVPPKLYGGIERCVYYLTEELVRRGHSVTLFASNESLTSAKLVSNGPELNKTGSPDSYSKSRYNWLLNQVRQNASNFDIIHDHFDFHLSELHQIFLENLNKSSLIITVHGLMSWAPSLSYEFNDFPLISISFDQRHHHGGHPNFIANIYHGIPSNLYKFVKNSKAGEDKYLAFLGRISPSKRPDMAIEIAVKANIRLKIAASTFVESSNEYQNKINKMVEQNKDKIEFVGEINDKQKNEFLGNALALIFPINWAEPFGMVIIESMACGTPVIARSIGSVPEVIDEGISGLLFKTIDQGVLAVNAANKLNRSLVRQTFEKRFTVEKMVDNYEDVYYKSLKKIKEKKIK</sequence>
<dbReference type="PANTHER" id="PTHR12526:SF595">
    <property type="entry name" value="BLL5217 PROTEIN"/>
    <property type="match status" value="1"/>
</dbReference>
<comment type="caution">
    <text evidence="5">The sequence shown here is derived from an EMBL/GenBank/DDBJ whole genome shotgun (WGS) entry which is preliminary data.</text>
</comment>
<dbReference type="Proteomes" id="UP000605970">
    <property type="component" value="Unassembled WGS sequence"/>
</dbReference>
<dbReference type="Pfam" id="PF13439">
    <property type="entry name" value="Glyco_transf_4"/>
    <property type="match status" value="1"/>
</dbReference>
<reference evidence="5" key="1">
    <citation type="journal article" date="2020" name="Ecol. Evol.">
        <title>Genome structure and content of the rice root-knot nematode (Meloidogyne graminicola).</title>
        <authorList>
            <person name="Phan N.T."/>
            <person name="Danchin E.G.J."/>
            <person name="Klopp C."/>
            <person name="Perfus-Barbeoch L."/>
            <person name="Kozlowski D.K."/>
            <person name="Koutsovoulos G.D."/>
            <person name="Lopez-Roques C."/>
            <person name="Bouchez O."/>
            <person name="Zahm M."/>
            <person name="Besnard G."/>
            <person name="Bellafiore S."/>
        </authorList>
    </citation>
    <scope>NUCLEOTIDE SEQUENCE</scope>
    <source>
        <strain evidence="5">VN-18</strain>
    </source>
</reference>
<feature type="domain" description="Glycosyltransferase subfamily 4-like N-terminal" evidence="4">
    <location>
        <begin position="48"/>
        <end position="157"/>
    </location>
</feature>
<organism evidence="5 6">
    <name type="scientific">Meloidogyne graminicola</name>
    <dbReference type="NCBI Taxonomy" id="189291"/>
    <lineage>
        <taxon>Eukaryota</taxon>
        <taxon>Metazoa</taxon>
        <taxon>Ecdysozoa</taxon>
        <taxon>Nematoda</taxon>
        <taxon>Chromadorea</taxon>
        <taxon>Rhabditida</taxon>
        <taxon>Tylenchina</taxon>
        <taxon>Tylenchomorpha</taxon>
        <taxon>Tylenchoidea</taxon>
        <taxon>Meloidogynidae</taxon>
        <taxon>Meloidogyninae</taxon>
        <taxon>Meloidogyne</taxon>
    </lineage>
</organism>
<evidence type="ECO:0000256" key="1">
    <source>
        <dbReference type="ARBA" id="ARBA00022676"/>
    </source>
</evidence>
<accession>A0A8S9ZK57</accession>
<evidence type="ECO:0000256" key="2">
    <source>
        <dbReference type="SAM" id="Coils"/>
    </source>
</evidence>
<feature type="coiled-coil region" evidence="2">
    <location>
        <begin position="10"/>
        <end position="37"/>
    </location>
</feature>
<dbReference type="SUPFAM" id="SSF53756">
    <property type="entry name" value="UDP-Glycosyltransferase/glycogen phosphorylase"/>
    <property type="match status" value="1"/>
</dbReference>
<feature type="domain" description="Glycosyl transferase family 1" evidence="3">
    <location>
        <begin position="201"/>
        <end position="340"/>
    </location>
</feature>
<dbReference type="OrthoDB" id="448893at2759"/>
<name>A0A8S9ZK57_9BILA</name>
<dbReference type="InterPro" id="IPR028098">
    <property type="entry name" value="Glyco_trans_4-like_N"/>
</dbReference>
<protein>
    <submittedName>
        <fullName evidence="5">Glycos_transf_1 domain-containing protein</fullName>
    </submittedName>
</protein>
<keyword evidence="6" id="KW-1185">Reference proteome</keyword>
<keyword evidence="1" id="KW-0808">Transferase</keyword>
<dbReference type="PANTHER" id="PTHR12526">
    <property type="entry name" value="GLYCOSYLTRANSFERASE"/>
    <property type="match status" value="1"/>
</dbReference>